<dbReference type="NCBIfam" id="NF005453">
    <property type="entry name" value="PRK07046.1"/>
    <property type="match status" value="1"/>
</dbReference>
<protein>
    <submittedName>
        <fullName evidence="5">Aspartate aminotransferase family protein</fullName>
    </submittedName>
</protein>
<organism evidence="5 6">
    <name type="scientific">Dongia rigui</name>
    <dbReference type="NCBI Taxonomy" id="940149"/>
    <lineage>
        <taxon>Bacteria</taxon>
        <taxon>Pseudomonadati</taxon>
        <taxon>Pseudomonadota</taxon>
        <taxon>Alphaproteobacteria</taxon>
        <taxon>Rhodospirillales</taxon>
        <taxon>Dongiaceae</taxon>
        <taxon>Dongia</taxon>
    </lineage>
</organism>
<dbReference type="RefSeq" id="WP_320499029.1">
    <property type="nucleotide sequence ID" value="NZ_JAXCLX010000001.1"/>
</dbReference>
<comment type="caution">
    <text evidence="5">The sequence shown here is derived from an EMBL/GenBank/DDBJ whole genome shotgun (WGS) entry which is preliminary data.</text>
</comment>
<dbReference type="GO" id="GO:0008483">
    <property type="term" value="F:transaminase activity"/>
    <property type="evidence" value="ECO:0007669"/>
    <property type="project" value="UniProtKB-KW"/>
</dbReference>
<keyword evidence="5" id="KW-0032">Aminotransferase</keyword>
<dbReference type="PANTHER" id="PTHR43713:SF3">
    <property type="entry name" value="GLUTAMATE-1-SEMIALDEHYDE 2,1-AMINOMUTASE 1, CHLOROPLASTIC-RELATED"/>
    <property type="match status" value="1"/>
</dbReference>
<evidence type="ECO:0000256" key="2">
    <source>
        <dbReference type="ARBA" id="ARBA00022898"/>
    </source>
</evidence>
<gene>
    <name evidence="5" type="ORF">SMD31_02210</name>
</gene>
<dbReference type="InterPro" id="IPR015424">
    <property type="entry name" value="PyrdxlP-dep_Trfase"/>
</dbReference>
<evidence type="ECO:0000313" key="5">
    <source>
        <dbReference type="EMBL" id="MDY0870710.1"/>
    </source>
</evidence>
<dbReference type="Proteomes" id="UP001271769">
    <property type="component" value="Unassembled WGS sequence"/>
</dbReference>
<dbReference type="Gene3D" id="3.90.1150.10">
    <property type="entry name" value="Aspartate Aminotransferase, domain 1"/>
    <property type="match status" value="1"/>
</dbReference>
<comment type="similarity">
    <text evidence="3">Belongs to the class-III pyridoxal-phosphate-dependent aminotransferase family.</text>
</comment>
<keyword evidence="2 3" id="KW-0663">Pyridoxal phosphate</keyword>
<dbReference type="PANTHER" id="PTHR43713">
    <property type="entry name" value="GLUTAMATE-1-SEMIALDEHYDE 2,1-AMINOMUTASE"/>
    <property type="match status" value="1"/>
</dbReference>
<dbReference type="EMBL" id="JAXCLX010000001">
    <property type="protein sequence ID" value="MDY0870710.1"/>
    <property type="molecule type" value="Genomic_DNA"/>
</dbReference>
<keyword evidence="6" id="KW-1185">Reference proteome</keyword>
<keyword evidence="5" id="KW-0808">Transferase</keyword>
<dbReference type="SUPFAM" id="SSF53383">
    <property type="entry name" value="PLP-dependent transferases"/>
    <property type="match status" value="1"/>
</dbReference>
<dbReference type="Gene3D" id="3.40.640.10">
    <property type="entry name" value="Type I PLP-dependent aspartate aminotransferase-like (Major domain)"/>
    <property type="match status" value="1"/>
</dbReference>
<comment type="cofactor">
    <cofactor evidence="1">
        <name>pyridoxal 5'-phosphate</name>
        <dbReference type="ChEBI" id="CHEBI:597326"/>
    </cofactor>
</comment>
<dbReference type="InterPro" id="IPR005814">
    <property type="entry name" value="Aminotrans_3"/>
</dbReference>
<feature type="region of interest" description="Disordered" evidence="4">
    <location>
        <begin position="1"/>
        <end position="22"/>
    </location>
</feature>
<accession>A0ABU5DUT7</accession>
<evidence type="ECO:0000256" key="1">
    <source>
        <dbReference type="ARBA" id="ARBA00001933"/>
    </source>
</evidence>
<name>A0ABU5DUT7_9PROT</name>
<dbReference type="Pfam" id="PF00202">
    <property type="entry name" value="Aminotran_3"/>
    <property type="match status" value="1"/>
</dbReference>
<reference evidence="5 6" key="1">
    <citation type="journal article" date="2013" name="Antonie Van Leeuwenhoek">
        <title>Dongia rigui sp. nov., isolated from freshwater of a large wetland in Korea.</title>
        <authorList>
            <person name="Baik K.S."/>
            <person name="Hwang Y.M."/>
            <person name="Choi J.S."/>
            <person name="Kwon J."/>
            <person name="Seong C.N."/>
        </authorList>
    </citation>
    <scope>NUCLEOTIDE SEQUENCE [LARGE SCALE GENOMIC DNA]</scope>
    <source>
        <strain evidence="5 6">04SU4-P</strain>
    </source>
</reference>
<proteinExistence type="inferred from homology"/>
<evidence type="ECO:0000313" key="6">
    <source>
        <dbReference type="Proteomes" id="UP001271769"/>
    </source>
</evidence>
<evidence type="ECO:0000256" key="3">
    <source>
        <dbReference type="RuleBase" id="RU003560"/>
    </source>
</evidence>
<dbReference type="InterPro" id="IPR015421">
    <property type="entry name" value="PyrdxlP-dep_Trfase_major"/>
</dbReference>
<evidence type="ECO:0000256" key="4">
    <source>
        <dbReference type="SAM" id="MobiDB-lite"/>
    </source>
</evidence>
<dbReference type="InterPro" id="IPR015422">
    <property type="entry name" value="PyrdxlP-dep_Trfase_small"/>
</dbReference>
<sequence length="454" mass="49401">MELSEAGLPKAQVEAMTKRETDRYLQSNPISQKLGQEARRNWIKGVPHHWMLDWSTPFPLFVADAKGATLTDADGHTYDDFCLGDTGSMFGHSPEPVAKAIAAQSSHGLTYMLPTEDIIAVGSLLENMFGLPFWQVTTTATDSNRFVIRWCRAITKRTKVLVFHGAYHGAVDDTFVRMKNGRAIHRPGLIGQVYDLTTHTKVVEFNDVPALEAALKDQDVACVITEPALTNIGMVLPQPGFLDALQSLCKKTGTLLVIDETHTISTGFGGYTRTHHLKPDFLTLGKPVAGGLPTAVFGCTADIAERMRAAEKEAGPGYSGMGTTLSANALQFKAMRANLEHVMTPAAYAHMLPLSEKLARGIEGEIKKRNIPWHVSNVGARAEFVCAPERPRNGTEAQAAMHGPVELAVHLYLLNRGLLIAPFHNMTLVSPVTTEAQVARLVTTIGQCLDELAA</sequence>